<dbReference type="AlphaFoldDB" id="A0A0F9TTB8"/>
<sequence>MKPSYKKIIAVLKYLGFSIEKSGGPDVSFNSRFKIQKIAYLCKGLGIEIYHKFNIRVHGPYSHVLAQDYYHFPEAFVNLETDYVLTESERQIANEIKENVLDHYITKDYETELLEAVSTIIYLKKENPDISDDDIFATVKKMKSHLKESMIIISNNISKELLFKPEYLTEEIRNELDMWDNID</sequence>
<name>A0A0F9TTB8_9ZZZZ</name>
<organism evidence="1">
    <name type="scientific">marine sediment metagenome</name>
    <dbReference type="NCBI Taxonomy" id="412755"/>
    <lineage>
        <taxon>unclassified sequences</taxon>
        <taxon>metagenomes</taxon>
        <taxon>ecological metagenomes</taxon>
    </lineage>
</organism>
<evidence type="ECO:0008006" key="2">
    <source>
        <dbReference type="Google" id="ProtNLM"/>
    </source>
</evidence>
<gene>
    <name evidence="1" type="ORF">LCGC14_0691040</name>
</gene>
<proteinExistence type="predicted"/>
<comment type="caution">
    <text evidence="1">The sequence shown here is derived from an EMBL/GenBank/DDBJ whole genome shotgun (WGS) entry which is preliminary data.</text>
</comment>
<reference evidence="1" key="1">
    <citation type="journal article" date="2015" name="Nature">
        <title>Complex archaea that bridge the gap between prokaryotes and eukaryotes.</title>
        <authorList>
            <person name="Spang A."/>
            <person name="Saw J.H."/>
            <person name="Jorgensen S.L."/>
            <person name="Zaremba-Niedzwiedzka K."/>
            <person name="Martijn J."/>
            <person name="Lind A.E."/>
            <person name="van Eijk R."/>
            <person name="Schleper C."/>
            <person name="Guy L."/>
            <person name="Ettema T.J."/>
        </authorList>
    </citation>
    <scope>NUCLEOTIDE SEQUENCE</scope>
</reference>
<protein>
    <recommendedName>
        <fullName evidence="2">Antitoxin SocA-like Panacea domain-containing protein</fullName>
    </recommendedName>
</protein>
<dbReference type="EMBL" id="LAZR01001439">
    <property type="protein sequence ID" value="KKN44628.1"/>
    <property type="molecule type" value="Genomic_DNA"/>
</dbReference>
<accession>A0A0F9TTB8</accession>
<evidence type="ECO:0000313" key="1">
    <source>
        <dbReference type="EMBL" id="KKN44628.1"/>
    </source>
</evidence>